<keyword evidence="4" id="KW-1185">Reference proteome</keyword>
<organism evidence="3 4">
    <name type="scientific">Lysinibacillus louembei</name>
    <dbReference type="NCBI Taxonomy" id="1470088"/>
    <lineage>
        <taxon>Bacteria</taxon>
        <taxon>Bacillati</taxon>
        <taxon>Bacillota</taxon>
        <taxon>Bacilli</taxon>
        <taxon>Bacillales</taxon>
        <taxon>Bacillaceae</taxon>
        <taxon>Lysinibacillus</taxon>
    </lineage>
</organism>
<feature type="transmembrane region" description="Helical" evidence="1">
    <location>
        <begin position="6"/>
        <end position="26"/>
    </location>
</feature>
<gene>
    <name evidence="3" type="ORF">R6U77_00200</name>
</gene>
<keyword evidence="1" id="KW-0472">Membrane</keyword>
<protein>
    <submittedName>
        <fullName evidence="3">Tripartite tricarboxylate transporter TctB family protein</fullName>
    </submittedName>
</protein>
<dbReference type="RefSeq" id="WP_319836948.1">
    <property type="nucleotide sequence ID" value="NZ_CP137624.1"/>
</dbReference>
<feature type="domain" description="DUF1468" evidence="2">
    <location>
        <begin position="6"/>
        <end position="144"/>
    </location>
</feature>
<evidence type="ECO:0000313" key="3">
    <source>
        <dbReference type="EMBL" id="WPK12144.1"/>
    </source>
</evidence>
<evidence type="ECO:0000256" key="1">
    <source>
        <dbReference type="SAM" id="Phobius"/>
    </source>
</evidence>
<dbReference type="Proteomes" id="UP001322664">
    <property type="component" value="Chromosome"/>
</dbReference>
<dbReference type="EMBL" id="CP137624">
    <property type="protein sequence ID" value="WPK12144.1"/>
    <property type="molecule type" value="Genomic_DNA"/>
</dbReference>
<reference evidence="3 4" key="1">
    <citation type="submission" date="2023-09" db="EMBL/GenBank/DDBJ databases">
        <authorList>
            <person name="Page C.A."/>
            <person name="Perez-Diaz I.M."/>
        </authorList>
    </citation>
    <scope>NUCLEOTIDE SEQUENCE [LARGE SCALE GENOMIC DNA]</scope>
    <source>
        <strain evidence="3 4">Ll15</strain>
    </source>
</reference>
<name>A0ABZ0RV89_9BACI</name>
<dbReference type="InterPro" id="IPR009936">
    <property type="entry name" value="DUF1468"/>
</dbReference>
<dbReference type="Pfam" id="PF07331">
    <property type="entry name" value="TctB"/>
    <property type="match status" value="1"/>
</dbReference>
<evidence type="ECO:0000259" key="2">
    <source>
        <dbReference type="Pfam" id="PF07331"/>
    </source>
</evidence>
<feature type="transmembrane region" description="Helical" evidence="1">
    <location>
        <begin position="117"/>
        <end position="135"/>
    </location>
</feature>
<evidence type="ECO:0000313" key="4">
    <source>
        <dbReference type="Proteomes" id="UP001322664"/>
    </source>
</evidence>
<keyword evidence="1" id="KW-1133">Transmembrane helix</keyword>
<feature type="transmembrane region" description="Helical" evidence="1">
    <location>
        <begin position="38"/>
        <end position="59"/>
    </location>
</feature>
<feature type="transmembrane region" description="Helical" evidence="1">
    <location>
        <begin position="79"/>
        <end position="105"/>
    </location>
</feature>
<proteinExistence type="predicted"/>
<sequence length="150" mass="16517">MKFDKIAVVVFLAIGILFIVGSLNISNNAYGSTVGPKTFPLILGIILAILSLRLLYEAFTAKVKEGNTEKEKLNYSKFAIIFGAALGYAFFLEIIGYVVATFLFLVIAFQTMERGKIIYTLIISAVFSFGVYLFYVNLLGGALPKFPLFS</sequence>
<accession>A0ABZ0RV89</accession>
<keyword evidence="1" id="KW-0812">Transmembrane</keyword>